<dbReference type="Proteomes" id="UP000647183">
    <property type="component" value="Unassembled WGS sequence"/>
</dbReference>
<name>A0ABR8UGJ2_9GAMM</name>
<dbReference type="RefSeq" id="WP_191728359.1">
    <property type="nucleotide sequence ID" value="NZ_JACSQJ010000001.1"/>
</dbReference>
<dbReference type="EMBL" id="JACSQJ010000001">
    <property type="protein sequence ID" value="MBD7987146.1"/>
    <property type="molecule type" value="Genomic_DNA"/>
</dbReference>
<protein>
    <submittedName>
        <fullName evidence="1">Uncharacterized protein</fullName>
    </submittedName>
</protein>
<evidence type="ECO:0000313" key="2">
    <source>
        <dbReference type="Proteomes" id="UP000647183"/>
    </source>
</evidence>
<proteinExistence type="predicted"/>
<reference evidence="1 2" key="1">
    <citation type="submission" date="2020-08" db="EMBL/GenBank/DDBJ databases">
        <title>A Genomic Blueprint of the Chicken Gut Microbiome.</title>
        <authorList>
            <person name="Gilroy R."/>
            <person name="Ravi A."/>
            <person name="Getino M."/>
            <person name="Pursley I."/>
            <person name="Horton D.L."/>
            <person name="Alikhan N.-F."/>
            <person name="Baker D."/>
            <person name="Gharbi K."/>
            <person name="Hall N."/>
            <person name="Watson M."/>
            <person name="Adriaenssens E.M."/>
            <person name="Foster-Nyarko E."/>
            <person name="Jarju S."/>
            <person name="Secka A."/>
            <person name="Antonio M."/>
            <person name="Oren A."/>
            <person name="Chaudhuri R."/>
            <person name="La Ragione R.M."/>
            <person name="Hildebrand F."/>
            <person name="Pallen M.J."/>
        </authorList>
    </citation>
    <scope>NUCLEOTIDE SEQUENCE [LARGE SCALE GENOMIC DNA]</scope>
    <source>
        <strain evidence="1 2">Sa2BVA3</strain>
    </source>
</reference>
<comment type="caution">
    <text evidence="1">The sequence shown here is derived from an EMBL/GenBank/DDBJ whole genome shotgun (WGS) entry which is preliminary data.</text>
</comment>
<evidence type="ECO:0000313" key="1">
    <source>
        <dbReference type="EMBL" id="MBD7987146.1"/>
    </source>
</evidence>
<accession>A0ABR8UGJ2</accession>
<gene>
    <name evidence="1" type="ORF">H9645_03800</name>
</gene>
<sequence length="76" mass="8494">MSSNEDLLPMPEWQGDFMTESEFREEAHAYARACVAHATAAKDAEIEALRAEVARRVEGFADRAEQLEARAERLAA</sequence>
<organism evidence="1 2">
    <name type="scientific">Luteimonas colneyensis</name>
    <dbReference type="NCBI Taxonomy" id="2762230"/>
    <lineage>
        <taxon>Bacteria</taxon>
        <taxon>Pseudomonadati</taxon>
        <taxon>Pseudomonadota</taxon>
        <taxon>Gammaproteobacteria</taxon>
        <taxon>Lysobacterales</taxon>
        <taxon>Lysobacteraceae</taxon>
        <taxon>Luteimonas</taxon>
    </lineage>
</organism>
<keyword evidence="2" id="KW-1185">Reference proteome</keyword>